<accession>A0A8X6LR85</accession>
<dbReference type="AlphaFoldDB" id="A0A8X6LR85"/>
<protein>
    <submittedName>
        <fullName evidence="1">Uncharacterized protein</fullName>
    </submittedName>
</protein>
<dbReference type="EMBL" id="BMAO01037439">
    <property type="protein sequence ID" value="GFR17737.1"/>
    <property type="molecule type" value="Genomic_DNA"/>
</dbReference>
<evidence type="ECO:0000313" key="1">
    <source>
        <dbReference type="EMBL" id="GFR17737.1"/>
    </source>
</evidence>
<organism evidence="1 2">
    <name type="scientific">Trichonephila clavata</name>
    <name type="common">Joro spider</name>
    <name type="synonym">Nephila clavata</name>
    <dbReference type="NCBI Taxonomy" id="2740835"/>
    <lineage>
        <taxon>Eukaryota</taxon>
        <taxon>Metazoa</taxon>
        <taxon>Ecdysozoa</taxon>
        <taxon>Arthropoda</taxon>
        <taxon>Chelicerata</taxon>
        <taxon>Arachnida</taxon>
        <taxon>Araneae</taxon>
        <taxon>Araneomorphae</taxon>
        <taxon>Entelegynae</taxon>
        <taxon>Araneoidea</taxon>
        <taxon>Nephilidae</taxon>
        <taxon>Trichonephila</taxon>
    </lineage>
</organism>
<gene>
    <name evidence="1" type="ORF">TNCT_633361</name>
</gene>
<reference evidence="1" key="1">
    <citation type="submission" date="2020-07" db="EMBL/GenBank/DDBJ databases">
        <title>Multicomponent nature underlies the extraordinary mechanical properties of spider dragline silk.</title>
        <authorList>
            <person name="Kono N."/>
            <person name="Nakamura H."/>
            <person name="Mori M."/>
            <person name="Yoshida Y."/>
            <person name="Ohtoshi R."/>
            <person name="Malay A.D."/>
            <person name="Moran D.A.P."/>
            <person name="Tomita M."/>
            <person name="Numata K."/>
            <person name="Arakawa K."/>
        </authorList>
    </citation>
    <scope>NUCLEOTIDE SEQUENCE</scope>
</reference>
<keyword evidence="2" id="KW-1185">Reference proteome</keyword>
<dbReference type="Proteomes" id="UP000887116">
    <property type="component" value="Unassembled WGS sequence"/>
</dbReference>
<comment type="caution">
    <text evidence="1">The sequence shown here is derived from an EMBL/GenBank/DDBJ whole genome shotgun (WGS) entry which is preliminary data.</text>
</comment>
<evidence type="ECO:0000313" key="2">
    <source>
        <dbReference type="Proteomes" id="UP000887116"/>
    </source>
</evidence>
<proteinExistence type="predicted"/>
<sequence length="296" mass="32669">MNHSKNWTRLSVCACASFCLKSPFPKCGCLALRQTMFCAGLLHSWSMPSLDCADFHLGLKPSLGDLYLSLLEIELLLFFSASTEEQIRTGDVLRRCGVPGQTLLACCNLQWRQTVVEIQNSDHRALRWLHNSDETWIMAGSLGFYMVLSGSVRLSFSGLLFTGQKWLGSLSLSAQVQGIVRNPSGLWSSNAVSAFETSCMGLVVKTQSACKVDSNCEIFNKWSFLCTAVLYNKECTPLLKNLLAICATTGSLLKRHGILFISDHTASVTLLWIKSMFCLPSKQSSGRSRNSSILQS</sequence>
<name>A0A8X6LR85_TRICU</name>